<keyword evidence="4 8" id="KW-0863">Zinc-finger</keyword>
<keyword evidence="5" id="KW-0862">Zinc</keyword>
<keyword evidence="2 10" id="KW-0812">Transmembrane</keyword>
<dbReference type="GO" id="GO:0016020">
    <property type="term" value="C:membrane"/>
    <property type="evidence" value="ECO:0007669"/>
    <property type="project" value="UniProtKB-SubCell"/>
</dbReference>
<evidence type="ECO:0000256" key="10">
    <source>
        <dbReference type="SAM" id="Phobius"/>
    </source>
</evidence>
<protein>
    <recommendedName>
        <fullName evidence="11">RING-type domain-containing protein</fullName>
    </recommendedName>
</protein>
<feature type="compositionally biased region" description="Polar residues" evidence="9">
    <location>
        <begin position="863"/>
        <end position="879"/>
    </location>
</feature>
<gene>
    <name evidence="12" type="ORF">KVV02_002878</name>
</gene>
<feature type="compositionally biased region" description="Basic and acidic residues" evidence="9">
    <location>
        <begin position="496"/>
        <end position="507"/>
    </location>
</feature>
<name>A0A9P8ACG4_MORAP</name>
<feature type="region of interest" description="Disordered" evidence="9">
    <location>
        <begin position="752"/>
        <end position="812"/>
    </location>
</feature>
<dbReference type="GO" id="GO:0008270">
    <property type="term" value="F:zinc ion binding"/>
    <property type="evidence" value="ECO:0007669"/>
    <property type="project" value="UniProtKB-KW"/>
</dbReference>
<dbReference type="Proteomes" id="UP000717515">
    <property type="component" value="Unassembled WGS sequence"/>
</dbReference>
<dbReference type="InterPro" id="IPR001841">
    <property type="entry name" value="Znf_RING"/>
</dbReference>
<evidence type="ECO:0000313" key="12">
    <source>
        <dbReference type="EMBL" id="KAG9326682.1"/>
    </source>
</evidence>
<evidence type="ECO:0000256" key="6">
    <source>
        <dbReference type="ARBA" id="ARBA00022989"/>
    </source>
</evidence>
<feature type="region of interest" description="Disordered" evidence="9">
    <location>
        <begin position="857"/>
        <end position="903"/>
    </location>
</feature>
<feature type="region of interest" description="Disordered" evidence="9">
    <location>
        <begin position="119"/>
        <end position="188"/>
    </location>
</feature>
<keyword evidence="6 10" id="KW-1133">Transmembrane helix</keyword>
<evidence type="ECO:0000256" key="9">
    <source>
        <dbReference type="SAM" id="MobiDB-lite"/>
    </source>
</evidence>
<evidence type="ECO:0000256" key="3">
    <source>
        <dbReference type="ARBA" id="ARBA00022723"/>
    </source>
</evidence>
<feature type="transmembrane region" description="Helical" evidence="10">
    <location>
        <begin position="637"/>
        <end position="662"/>
    </location>
</feature>
<evidence type="ECO:0000256" key="4">
    <source>
        <dbReference type="ARBA" id="ARBA00022771"/>
    </source>
</evidence>
<dbReference type="InterPro" id="IPR013083">
    <property type="entry name" value="Znf_RING/FYVE/PHD"/>
</dbReference>
<reference evidence="12" key="1">
    <citation type="submission" date="2021-07" db="EMBL/GenBank/DDBJ databases">
        <title>Draft genome of Mortierella alpina, strain LL118, isolated from an aspen leaf litter sample.</title>
        <authorList>
            <person name="Yang S."/>
            <person name="Vinatzer B.A."/>
        </authorList>
    </citation>
    <scope>NUCLEOTIDE SEQUENCE</scope>
    <source>
        <strain evidence="12">LL118</strain>
    </source>
</reference>
<dbReference type="PROSITE" id="PS50089">
    <property type="entry name" value="ZF_RING_2"/>
    <property type="match status" value="1"/>
</dbReference>
<keyword evidence="3" id="KW-0479">Metal-binding</keyword>
<evidence type="ECO:0000256" key="8">
    <source>
        <dbReference type="PROSITE-ProRule" id="PRU00175"/>
    </source>
</evidence>
<dbReference type="FunFam" id="3.30.40.10:FF:000388">
    <property type="entry name" value="Putative RING zinc finger domain superfamily protein"/>
    <property type="match status" value="1"/>
</dbReference>
<dbReference type="AlphaFoldDB" id="A0A9P8ACG4"/>
<organism evidence="12 13">
    <name type="scientific">Mortierella alpina</name>
    <name type="common">Oleaginous fungus</name>
    <name type="synonym">Mortierella renispora</name>
    <dbReference type="NCBI Taxonomy" id="64518"/>
    <lineage>
        <taxon>Eukaryota</taxon>
        <taxon>Fungi</taxon>
        <taxon>Fungi incertae sedis</taxon>
        <taxon>Mucoromycota</taxon>
        <taxon>Mortierellomycotina</taxon>
        <taxon>Mortierellomycetes</taxon>
        <taxon>Mortierellales</taxon>
        <taxon>Mortierellaceae</taxon>
        <taxon>Mortierella</taxon>
    </lineage>
</organism>
<dbReference type="PANTHER" id="PTHR47168">
    <property type="entry name" value="RING ZINC FINGER DOMAIN SUPERFAMILY PROTEIN-RELATED"/>
    <property type="match status" value="1"/>
</dbReference>
<accession>A0A9P8ACG4</accession>
<feature type="region of interest" description="Disordered" evidence="9">
    <location>
        <begin position="533"/>
        <end position="605"/>
    </location>
</feature>
<feature type="compositionally biased region" description="Basic and acidic residues" evidence="9">
    <location>
        <begin position="563"/>
        <end position="582"/>
    </location>
</feature>
<dbReference type="Gene3D" id="3.30.40.10">
    <property type="entry name" value="Zinc/RING finger domain, C3HC4 (zinc finger)"/>
    <property type="match status" value="1"/>
</dbReference>
<evidence type="ECO:0000256" key="7">
    <source>
        <dbReference type="ARBA" id="ARBA00023136"/>
    </source>
</evidence>
<dbReference type="PANTHER" id="PTHR47168:SF1">
    <property type="entry name" value="OS02G0798600 PROTEIN"/>
    <property type="match status" value="1"/>
</dbReference>
<evidence type="ECO:0000313" key="13">
    <source>
        <dbReference type="Proteomes" id="UP000717515"/>
    </source>
</evidence>
<feature type="region of interest" description="Disordered" evidence="9">
    <location>
        <begin position="487"/>
        <end position="507"/>
    </location>
</feature>
<feature type="compositionally biased region" description="Acidic residues" evidence="9">
    <location>
        <begin position="795"/>
        <end position="810"/>
    </location>
</feature>
<evidence type="ECO:0000256" key="1">
    <source>
        <dbReference type="ARBA" id="ARBA00004167"/>
    </source>
</evidence>
<dbReference type="InterPro" id="IPR051653">
    <property type="entry name" value="E3_ligase_sorting_rcpt"/>
</dbReference>
<dbReference type="EMBL" id="JAIFTL010000015">
    <property type="protein sequence ID" value="KAG9326682.1"/>
    <property type="molecule type" value="Genomic_DNA"/>
</dbReference>
<sequence>MLAVSAHLPFSEVCSTVSCWALIFSVIFPPVHVHARESTSASHRSAPSSDHQQRSGHRLPAAYSLTVYLDSTPQPLSASASALSVAFPTIFPCLSSGSSNLPSDACLLLKRGATKKLKNSSNASRQWKSKLRRQQQQLGVGKSSLKKRSLSSAEGSDGEPLQVADAGDGSRKQLGPMSARNIKRVTTAAPSDHYHRKLTRMTRASLHRLTGHPSGQQQQHSRWHSLFNILWNTDTFGSICALHGHHHPHNQQHEPLSSVLNHKDDGDSEPDVLWRGYVNATEWNTSSPRHQDLPLSGPLWNFPRSSPLPMAMPHPWLALVACTRYSKEHLLAAVEGGATAVIFYDPEQDHQELGMDSCSTLLSDVKEVIMPENSSRFVVLRLNSSTAKRLAVALDRLDDGSVAIASVRIIDIATQDSASGTLAPQVDQSADSAEVSSMKVDSSNHQEARHRHVGSIADSFKTGAIIAGKVLVHLGLDARFRAPKGTMRYTQPDSTSTEKDVEKEENRMVSTPFLPLSTAMLMKQDRHTVPMTKIGLEQDSKDTVQQDVTKGEARARVVGAKTATDDDTKSMAKNQGSKERRDSSHHHRRGFQSGLKSRQRPRSKPDRLVQRLYAFSPSKFVQDASILVKDDSMTGKLAMVLMSTICGVGVGMFGALLFVVALKVRLFQTRRRGQQQGAHSQQAQQQHQTHQFREPKKVVPRGILDSFGVQTVLHTSTTTMTTTTVAKVDGATFTKIKLAYAEDVIEMEEGFEDQAERDHARRQRLRRTRTSHLFPRSGSAQDPTGAHDVDVGMQSEEEEEEEEEGEDGVDWEGGVFDGEEMEEMLPTLSRGHVENANEPPVPMDLERITAAIMAATRRGSYRRVSQSRQGQQDVRSTPTSVSSSLSLSLSQSSATDQEKEPKRCCGEQAVEETEKELPFANANAQTMCAICLGEYEVGDQVRTLPCYHQYHLACIDPWLLTVASFCPICKRDLWP</sequence>
<evidence type="ECO:0000259" key="11">
    <source>
        <dbReference type="PROSITE" id="PS50089"/>
    </source>
</evidence>
<evidence type="ECO:0000256" key="2">
    <source>
        <dbReference type="ARBA" id="ARBA00022692"/>
    </source>
</evidence>
<feature type="domain" description="RING-type" evidence="11">
    <location>
        <begin position="928"/>
        <end position="970"/>
    </location>
</feature>
<feature type="compositionally biased region" description="Low complexity" evidence="9">
    <location>
        <begin position="880"/>
        <end position="893"/>
    </location>
</feature>
<feature type="region of interest" description="Disordered" evidence="9">
    <location>
        <begin position="673"/>
        <end position="694"/>
    </location>
</feature>
<keyword evidence="7 10" id="KW-0472">Membrane</keyword>
<comment type="caution">
    <text evidence="12">The sequence shown here is derived from an EMBL/GenBank/DDBJ whole genome shotgun (WGS) entry which is preliminary data.</text>
</comment>
<comment type="subcellular location">
    <subcellularLocation>
        <location evidence="1">Membrane</location>
        <topology evidence="1">Single-pass membrane protein</topology>
    </subcellularLocation>
</comment>
<proteinExistence type="predicted"/>
<feature type="compositionally biased region" description="Basic and acidic residues" evidence="9">
    <location>
        <begin position="536"/>
        <end position="555"/>
    </location>
</feature>
<dbReference type="SUPFAM" id="SSF57850">
    <property type="entry name" value="RING/U-box"/>
    <property type="match status" value="1"/>
</dbReference>
<feature type="compositionally biased region" description="Low complexity" evidence="9">
    <location>
        <begin position="674"/>
        <end position="689"/>
    </location>
</feature>
<dbReference type="SMART" id="SM00184">
    <property type="entry name" value="RING"/>
    <property type="match status" value="1"/>
</dbReference>
<dbReference type="Pfam" id="PF13639">
    <property type="entry name" value="zf-RING_2"/>
    <property type="match status" value="1"/>
</dbReference>
<feature type="compositionally biased region" description="Basic residues" evidence="9">
    <location>
        <begin position="760"/>
        <end position="770"/>
    </location>
</feature>
<evidence type="ECO:0000256" key="5">
    <source>
        <dbReference type="ARBA" id="ARBA00022833"/>
    </source>
</evidence>